<organism evidence="2 3">
    <name type="scientific">Arthrobotrys musiformis</name>
    <dbReference type="NCBI Taxonomy" id="47236"/>
    <lineage>
        <taxon>Eukaryota</taxon>
        <taxon>Fungi</taxon>
        <taxon>Dikarya</taxon>
        <taxon>Ascomycota</taxon>
        <taxon>Pezizomycotina</taxon>
        <taxon>Orbiliomycetes</taxon>
        <taxon>Orbiliales</taxon>
        <taxon>Orbiliaceae</taxon>
        <taxon>Arthrobotrys</taxon>
    </lineage>
</organism>
<gene>
    <name evidence="2" type="ORF">TWF481_007580</name>
</gene>
<sequence length="289" mass="31655">MTLSSFITKLEQKVSGESSHPQPQQYPPQNPQYNTYPQFQPPSQSYQGPAGYNQHQFYNPVNQPAPSNYYNQPAYDNPQYAPPPSHASQAYQQQRQYHKPATKSLLLAYASAGTATSAKDPDTNQQLYIITYPKYDGWTGKPKSGLDQELHVGDKKGPILGGWVNSKTTGKPSICIGEPNNGAQFQKLKSSSVGTKMGFVSPHNGREYGWKKGDEKYAYRLVDVETGGEVAAFDPHKSSSSMSKLGKLEIQLLGGEDWVAAVLITGVILVNEKVDNEIGTEVLQAVLGA</sequence>
<feature type="compositionally biased region" description="Polar residues" evidence="1">
    <location>
        <begin position="86"/>
        <end position="95"/>
    </location>
</feature>
<dbReference type="EMBL" id="JAVHJL010000004">
    <property type="protein sequence ID" value="KAK6505687.1"/>
    <property type="molecule type" value="Genomic_DNA"/>
</dbReference>
<evidence type="ECO:0000313" key="3">
    <source>
        <dbReference type="Proteomes" id="UP001370758"/>
    </source>
</evidence>
<dbReference type="AlphaFoldDB" id="A0AAV9WC22"/>
<reference evidence="2 3" key="1">
    <citation type="submission" date="2023-08" db="EMBL/GenBank/DDBJ databases">
        <authorList>
            <person name="Palmer J.M."/>
        </authorList>
    </citation>
    <scope>NUCLEOTIDE SEQUENCE [LARGE SCALE GENOMIC DNA]</scope>
    <source>
        <strain evidence="2 3">TWF481</strain>
    </source>
</reference>
<name>A0AAV9WC22_9PEZI</name>
<evidence type="ECO:0000256" key="1">
    <source>
        <dbReference type="SAM" id="MobiDB-lite"/>
    </source>
</evidence>
<proteinExistence type="predicted"/>
<evidence type="ECO:0000313" key="2">
    <source>
        <dbReference type="EMBL" id="KAK6505687.1"/>
    </source>
</evidence>
<feature type="compositionally biased region" description="Low complexity" evidence="1">
    <location>
        <begin position="31"/>
        <end position="49"/>
    </location>
</feature>
<protein>
    <submittedName>
        <fullName evidence="2">Uncharacterized protein</fullName>
    </submittedName>
</protein>
<accession>A0AAV9WC22</accession>
<keyword evidence="3" id="KW-1185">Reference proteome</keyword>
<comment type="caution">
    <text evidence="2">The sequence shown here is derived from an EMBL/GenBank/DDBJ whole genome shotgun (WGS) entry which is preliminary data.</text>
</comment>
<feature type="region of interest" description="Disordered" evidence="1">
    <location>
        <begin position="1"/>
        <end position="97"/>
    </location>
</feature>
<dbReference type="Proteomes" id="UP001370758">
    <property type="component" value="Unassembled WGS sequence"/>
</dbReference>
<feature type="compositionally biased region" description="Polar residues" evidence="1">
    <location>
        <begin position="53"/>
        <end position="71"/>
    </location>
</feature>